<dbReference type="GO" id="GO:0016887">
    <property type="term" value="F:ATP hydrolysis activity"/>
    <property type="evidence" value="ECO:0007669"/>
    <property type="project" value="InterPro"/>
</dbReference>
<dbReference type="STRING" id="857967.G0R5P7"/>
<keyword evidence="9" id="KW-1185">Reference proteome</keyword>
<evidence type="ECO:0000256" key="2">
    <source>
        <dbReference type="ARBA" id="ARBA00022448"/>
    </source>
</evidence>
<feature type="transmembrane region" description="Helical" evidence="6">
    <location>
        <begin position="520"/>
        <end position="541"/>
    </location>
</feature>
<feature type="transmembrane region" description="Helical" evidence="6">
    <location>
        <begin position="455"/>
        <end position="475"/>
    </location>
</feature>
<sequence length="548" mass="63851">MMKVKMKLEYFIHILQQLLQDPSGSGKTTLLNFLSGRLFSENLAISGELFLNKRNLTSIEEYSNQIAYVMQDDILLSTFTPRESFQFVLQLKKSKLSEQQRNLQIQNLIEELGLQKCADTLIGGGLIKGISGGEKKRTSIGIELLTEPKIIFLDEPTTGLDSSTSLQVINILKKLAYKGMNVIATVHQPSTDLFYNFDNLLLLVQGNIIYQGRTEDSIDFFTKIGFECPESYNPCDFFMKIMNEQGFLMEKMIEDDDQQLALDEDQIKCQFQERLNLLKQNYEKQDKSEYYNQQNIEESAQILSIYKESSFWVQFILISKRFFINILRAKMSLKLQFFQLILFSFLFIIAYYNIRNINPDTQPLIYFINIRGASYFMVNAFAFQSVSQSIFTFNSQKSLYIREKATNLYRVSAFFWGKCLSEFSFQIIFPILFVFINYFIVGFEANLVKFLITNLTMILLAWHGSSYGFLVSILIPKYEVAIALISLIVVPLSLLSGIFESEQSFPIYWRVISYFSLFKYGYQAMCIVNIFYFFIFIFFFFQQIEFSK</sequence>
<proteinExistence type="predicted"/>
<evidence type="ECO:0000313" key="8">
    <source>
        <dbReference type="EMBL" id="EGR27220.1"/>
    </source>
</evidence>
<dbReference type="AlphaFoldDB" id="G0R5P7"/>
<evidence type="ECO:0000256" key="5">
    <source>
        <dbReference type="ARBA" id="ARBA00023136"/>
    </source>
</evidence>
<dbReference type="PANTHER" id="PTHR48041:SF139">
    <property type="entry name" value="PROTEIN SCARLET"/>
    <property type="match status" value="1"/>
</dbReference>
<protein>
    <recommendedName>
        <fullName evidence="7">ABC transporter domain-containing protein</fullName>
    </recommendedName>
</protein>
<evidence type="ECO:0000256" key="1">
    <source>
        <dbReference type="ARBA" id="ARBA00004141"/>
    </source>
</evidence>
<keyword evidence="5 6" id="KW-0472">Membrane</keyword>
<name>G0R5P7_ICHMU</name>
<dbReference type="PANTHER" id="PTHR48041">
    <property type="entry name" value="ABC TRANSPORTER G FAMILY MEMBER 28"/>
    <property type="match status" value="1"/>
</dbReference>
<reference evidence="8 9" key="1">
    <citation type="submission" date="2011-07" db="EMBL/GenBank/DDBJ databases">
        <authorList>
            <person name="Coyne R."/>
            <person name="Brami D."/>
            <person name="Johnson J."/>
            <person name="Hostetler J."/>
            <person name="Hannick L."/>
            <person name="Clark T."/>
            <person name="Cassidy-Hanley D."/>
            <person name="Inman J."/>
        </authorList>
    </citation>
    <scope>NUCLEOTIDE SEQUENCE [LARGE SCALE GENOMIC DNA]</scope>
    <source>
        <strain evidence="8 9">G5</strain>
    </source>
</reference>
<dbReference type="PROSITE" id="PS50893">
    <property type="entry name" value="ABC_TRANSPORTER_2"/>
    <property type="match status" value="1"/>
</dbReference>
<dbReference type="FunCoup" id="G0R5P7">
    <property type="interactions" value="3"/>
</dbReference>
<keyword evidence="3 6" id="KW-0812">Transmembrane</keyword>
<feature type="domain" description="ABC transporter" evidence="7">
    <location>
        <begin position="4"/>
        <end position="230"/>
    </location>
</feature>
<dbReference type="SUPFAM" id="SSF52540">
    <property type="entry name" value="P-loop containing nucleoside triphosphate hydrolases"/>
    <property type="match status" value="1"/>
</dbReference>
<dbReference type="Gene3D" id="3.40.50.300">
    <property type="entry name" value="P-loop containing nucleotide triphosphate hydrolases"/>
    <property type="match status" value="1"/>
</dbReference>
<dbReference type="OMA" id="DYIIMIT"/>
<dbReference type="Pfam" id="PF19055">
    <property type="entry name" value="ABC2_membrane_7"/>
    <property type="match status" value="1"/>
</dbReference>
<dbReference type="eggNOG" id="KOG0061">
    <property type="taxonomic scope" value="Eukaryota"/>
</dbReference>
<dbReference type="GO" id="GO:0140359">
    <property type="term" value="F:ABC-type transporter activity"/>
    <property type="evidence" value="ECO:0007669"/>
    <property type="project" value="InterPro"/>
</dbReference>
<dbReference type="InterPro" id="IPR027417">
    <property type="entry name" value="P-loop_NTPase"/>
</dbReference>
<keyword evidence="2" id="KW-0813">Transport</keyword>
<dbReference type="InterPro" id="IPR003439">
    <property type="entry name" value="ABC_transporter-like_ATP-bd"/>
</dbReference>
<dbReference type="InterPro" id="IPR050352">
    <property type="entry name" value="ABCG_transporters"/>
</dbReference>
<dbReference type="GO" id="GO:0005524">
    <property type="term" value="F:ATP binding"/>
    <property type="evidence" value="ECO:0007669"/>
    <property type="project" value="InterPro"/>
</dbReference>
<dbReference type="GeneID" id="14903273"/>
<feature type="transmembrane region" description="Helical" evidence="6">
    <location>
        <begin position="337"/>
        <end position="354"/>
    </location>
</feature>
<gene>
    <name evidence="8" type="ORF">IMG5_200060</name>
</gene>
<organism evidence="8 9">
    <name type="scientific">Ichthyophthirius multifiliis</name>
    <name type="common">White spot disease agent</name>
    <name type="synonym">Ich</name>
    <dbReference type="NCBI Taxonomy" id="5932"/>
    <lineage>
        <taxon>Eukaryota</taxon>
        <taxon>Sar</taxon>
        <taxon>Alveolata</taxon>
        <taxon>Ciliophora</taxon>
        <taxon>Intramacronucleata</taxon>
        <taxon>Oligohymenophorea</taxon>
        <taxon>Hymenostomatida</taxon>
        <taxon>Ophryoglenina</taxon>
        <taxon>Ichthyophthirius</taxon>
    </lineage>
</organism>
<dbReference type="GO" id="GO:0016020">
    <property type="term" value="C:membrane"/>
    <property type="evidence" value="ECO:0007669"/>
    <property type="project" value="UniProtKB-SubCell"/>
</dbReference>
<dbReference type="Proteomes" id="UP000008983">
    <property type="component" value="Unassembled WGS sequence"/>
</dbReference>
<evidence type="ECO:0000256" key="6">
    <source>
        <dbReference type="SAM" id="Phobius"/>
    </source>
</evidence>
<dbReference type="Pfam" id="PF00005">
    <property type="entry name" value="ABC_tran"/>
    <property type="match status" value="1"/>
</dbReference>
<dbReference type="EMBL" id="GL984380">
    <property type="protein sequence ID" value="EGR27220.1"/>
    <property type="molecule type" value="Genomic_DNA"/>
</dbReference>
<evidence type="ECO:0000259" key="7">
    <source>
        <dbReference type="PROSITE" id="PS50893"/>
    </source>
</evidence>
<accession>G0R5P7</accession>
<evidence type="ECO:0000256" key="4">
    <source>
        <dbReference type="ARBA" id="ARBA00022989"/>
    </source>
</evidence>
<feature type="transmembrane region" description="Helical" evidence="6">
    <location>
        <begin position="481"/>
        <end position="499"/>
    </location>
</feature>
<evidence type="ECO:0000313" key="9">
    <source>
        <dbReference type="Proteomes" id="UP000008983"/>
    </source>
</evidence>
<feature type="transmembrane region" description="Helical" evidence="6">
    <location>
        <begin position="423"/>
        <end position="443"/>
    </location>
</feature>
<dbReference type="InterPro" id="IPR013525">
    <property type="entry name" value="ABC2_TM"/>
</dbReference>
<dbReference type="Pfam" id="PF01061">
    <property type="entry name" value="ABC2_membrane"/>
    <property type="match status" value="1"/>
</dbReference>
<dbReference type="InParanoid" id="G0R5P7"/>
<comment type="subcellular location">
    <subcellularLocation>
        <location evidence="1">Membrane</location>
        <topology evidence="1">Multi-pass membrane protein</topology>
    </subcellularLocation>
</comment>
<evidence type="ECO:0000256" key="3">
    <source>
        <dbReference type="ARBA" id="ARBA00022692"/>
    </source>
</evidence>
<keyword evidence="4 6" id="KW-1133">Transmembrane helix</keyword>
<dbReference type="InterPro" id="IPR043926">
    <property type="entry name" value="ABCG_dom"/>
</dbReference>
<dbReference type="OrthoDB" id="66620at2759"/>
<dbReference type="RefSeq" id="XP_004024104.1">
    <property type="nucleotide sequence ID" value="XM_004024055.1"/>
</dbReference>